<dbReference type="PROSITE" id="PS50006">
    <property type="entry name" value="FHA_DOMAIN"/>
    <property type="match status" value="1"/>
</dbReference>
<protein>
    <recommendedName>
        <fullName evidence="2">FHA domain-containing protein</fullName>
    </recommendedName>
</protein>
<accession>A0A177BCL3</accession>
<dbReference type="EMBL" id="LWCA01000067">
    <property type="protein sequence ID" value="OAF71254.1"/>
    <property type="molecule type" value="Genomic_DNA"/>
</dbReference>
<dbReference type="SUPFAM" id="SSF49879">
    <property type="entry name" value="SMAD/FHA domain"/>
    <property type="match status" value="1"/>
</dbReference>
<evidence type="ECO:0000259" key="2">
    <source>
        <dbReference type="PROSITE" id="PS50006"/>
    </source>
</evidence>
<organism evidence="3 4">
    <name type="scientific">Intoshia linei</name>
    <dbReference type="NCBI Taxonomy" id="1819745"/>
    <lineage>
        <taxon>Eukaryota</taxon>
        <taxon>Metazoa</taxon>
        <taxon>Spiralia</taxon>
        <taxon>Lophotrochozoa</taxon>
        <taxon>Mesozoa</taxon>
        <taxon>Orthonectida</taxon>
        <taxon>Rhopaluridae</taxon>
        <taxon>Intoshia</taxon>
    </lineage>
</organism>
<feature type="domain" description="FHA" evidence="2">
    <location>
        <begin position="11"/>
        <end position="63"/>
    </location>
</feature>
<evidence type="ECO:0000313" key="4">
    <source>
        <dbReference type="Proteomes" id="UP000078046"/>
    </source>
</evidence>
<dbReference type="InterPro" id="IPR008984">
    <property type="entry name" value="SMAD_FHA_dom_sf"/>
</dbReference>
<dbReference type="InterPro" id="IPR000253">
    <property type="entry name" value="FHA_dom"/>
</dbReference>
<keyword evidence="1" id="KW-0175">Coiled coil</keyword>
<comment type="caution">
    <text evidence="3">The sequence shown here is derived from an EMBL/GenBank/DDBJ whole genome shotgun (WGS) entry which is preliminary data.</text>
</comment>
<reference evidence="3 4" key="1">
    <citation type="submission" date="2016-04" db="EMBL/GenBank/DDBJ databases">
        <title>The genome of Intoshia linei affirms orthonectids as highly simplified spiralians.</title>
        <authorList>
            <person name="Mikhailov K.V."/>
            <person name="Slusarev G.S."/>
            <person name="Nikitin M.A."/>
            <person name="Logacheva M.D."/>
            <person name="Penin A."/>
            <person name="Aleoshin V."/>
            <person name="Panchin Y.V."/>
        </authorList>
    </citation>
    <scope>NUCLEOTIDE SEQUENCE [LARGE SCALE GENOMIC DNA]</scope>
    <source>
        <strain evidence="3">Intl2013</strain>
        <tissue evidence="3">Whole animal</tissue>
    </source>
</reference>
<dbReference type="Pfam" id="PF00498">
    <property type="entry name" value="FHA"/>
    <property type="match status" value="1"/>
</dbReference>
<gene>
    <name evidence="3" type="ORF">A3Q56_00959</name>
</gene>
<dbReference type="OrthoDB" id="3176171at2759"/>
<dbReference type="Proteomes" id="UP000078046">
    <property type="component" value="Unassembled WGS sequence"/>
</dbReference>
<dbReference type="Gene3D" id="2.60.200.20">
    <property type="match status" value="1"/>
</dbReference>
<evidence type="ECO:0000313" key="3">
    <source>
        <dbReference type="EMBL" id="OAF71254.1"/>
    </source>
</evidence>
<evidence type="ECO:0000256" key="1">
    <source>
        <dbReference type="SAM" id="Coils"/>
    </source>
</evidence>
<feature type="coiled-coil region" evidence="1">
    <location>
        <begin position="140"/>
        <end position="167"/>
    </location>
</feature>
<dbReference type="AlphaFoldDB" id="A0A177BCL3"/>
<sequence length="737" mass="84732">MMNYLDNKDTTVIGNGTSDHVDINISGTGISSIHAILNIDDINEKIFLTVKSNARTFVNSQNVLKETELFNGDHILFGYRHVFRLHTPYANGKNILENIETNEYESVIKEATIGNSPLKRRESFTRMIENMEVKHLADKSDALMQQKECFEDQMEKMRNLLKSKDLQSQLALNKISSDEFTTTLSSNEDVYTRTSTDLNSYFDKTKYEEPQYDNREKQLNRLFNYLKETVYIAETLSEECNAIMREYDIDCVCYPTLTIPPENLCANRSQNILISDGAIEVVYKFLVRIYTIDNFENKFLILRDVYNENKLISNDLQSEMNELVIEIFELNTSQFLGMGNMYLVALLYDLPFMYHVPVINEEGEIIGKIEIGIGRRIVDNIDSCFYEDSSTEMEDGIENKLHNGMSVEISISISEIFDVIPHKHNYLSIKYQFWDIKSDEFIEALPNKTGSKFYINNNQKFQISVTDEFLEYLSECAMSIAVYGKNSADNTKIDSNCNINAGLIEDKLKVLNEQWVEISKKMDVKMEIFEITSNNIYEHVEMEYDKCIESGGLFNLNLGASQHIKITVNVAEDDKSSLPLIINDIETAMIGSICIKNVNETQLDSYQDIDLKIIHQKWTDALDHKREILESDLDLLSKLEDKTKMQNLEESKLVEQWVSLTSEKQAVLSPIDGSCIPGAKLSLKNVKQGCEKRMPVLFMDLTDKLSLRFVSDQQIFLKGFSLHPTYFKTSHFEDLGI</sequence>
<keyword evidence="4" id="KW-1185">Reference proteome</keyword>
<name>A0A177BCL3_9BILA</name>
<proteinExistence type="predicted"/>